<proteinExistence type="predicted"/>
<evidence type="ECO:0000259" key="1">
    <source>
        <dbReference type="Pfam" id="PF05099"/>
    </source>
</evidence>
<sequence length="212" mass="24541">MFILFGTKGRAIETDSGQFHCPNCNIKEEYGKKYVQDWFTLFFIPIFPISGKKNDHIECRKCESIYHTDVIEYKPAISDEEMESEYEKALKNVLCLMILADKKVEEEEISTVSNIYNKLTNDKKFTKNQIDKNITQLKKDKKTVNQYLKKIKPYLNSGHRELIIKAMYFVASSDGHLDKKEGELLMKTANVLEMTSAHVKGVLAELDKKNNN</sequence>
<dbReference type="EMBL" id="UINC01092784">
    <property type="protein sequence ID" value="SVC46664.1"/>
    <property type="molecule type" value="Genomic_DNA"/>
</dbReference>
<dbReference type="Pfam" id="PF05099">
    <property type="entry name" value="TerB"/>
    <property type="match status" value="1"/>
</dbReference>
<feature type="domain" description="Zinc-ribbon 15" evidence="2">
    <location>
        <begin position="20"/>
        <end position="69"/>
    </location>
</feature>
<feature type="domain" description="Co-chaperone DjlA N-terminal" evidence="1">
    <location>
        <begin position="90"/>
        <end position="198"/>
    </location>
</feature>
<name>A0A382MCJ2_9ZZZZ</name>
<evidence type="ECO:0008006" key="4">
    <source>
        <dbReference type="Google" id="ProtNLM"/>
    </source>
</evidence>
<evidence type="ECO:0000313" key="3">
    <source>
        <dbReference type="EMBL" id="SVC46664.1"/>
    </source>
</evidence>
<organism evidence="3">
    <name type="scientific">marine metagenome</name>
    <dbReference type="NCBI Taxonomy" id="408172"/>
    <lineage>
        <taxon>unclassified sequences</taxon>
        <taxon>metagenomes</taxon>
        <taxon>ecological metagenomes</taxon>
    </lineage>
</organism>
<reference evidence="3" key="1">
    <citation type="submission" date="2018-05" db="EMBL/GenBank/DDBJ databases">
        <authorList>
            <person name="Lanie J.A."/>
            <person name="Ng W.-L."/>
            <person name="Kazmierczak K.M."/>
            <person name="Andrzejewski T.M."/>
            <person name="Davidsen T.M."/>
            <person name="Wayne K.J."/>
            <person name="Tettelin H."/>
            <person name="Glass J.I."/>
            <person name="Rusch D."/>
            <person name="Podicherti R."/>
            <person name="Tsui H.-C.T."/>
            <person name="Winkler M.E."/>
        </authorList>
    </citation>
    <scope>NUCLEOTIDE SEQUENCE</scope>
</reference>
<dbReference type="CDD" id="cd07177">
    <property type="entry name" value="terB_like"/>
    <property type="match status" value="1"/>
</dbReference>
<gene>
    <name evidence="3" type="ORF">METZ01_LOCUS299518</name>
</gene>
<protein>
    <recommendedName>
        <fullName evidence="4">Zinc-ribbon 15 domain-containing protein</fullName>
    </recommendedName>
</protein>
<dbReference type="InterPro" id="IPR029024">
    <property type="entry name" value="TerB-like"/>
</dbReference>
<evidence type="ECO:0000259" key="2">
    <source>
        <dbReference type="Pfam" id="PF17032"/>
    </source>
</evidence>
<dbReference type="InterPro" id="IPR007791">
    <property type="entry name" value="DjlA_N"/>
</dbReference>
<dbReference type="SUPFAM" id="SSF158682">
    <property type="entry name" value="TerB-like"/>
    <property type="match status" value="1"/>
</dbReference>
<dbReference type="Pfam" id="PF17032">
    <property type="entry name" value="Zn_ribbon_15"/>
    <property type="match status" value="1"/>
</dbReference>
<accession>A0A382MCJ2</accession>
<dbReference type="Gene3D" id="1.10.3680.10">
    <property type="entry name" value="TerB-like"/>
    <property type="match status" value="1"/>
</dbReference>
<dbReference type="InterPro" id="IPR031493">
    <property type="entry name" value="Zinc_ribbon_15"/>
</dbReference>
<dbReference type="AlphaFoldDB" id="A0A382MCJ2"/>